<evidence type="ECO:0000256" key="2">
    <source>
        <dbReference type="ARBA" id="ARBA00022643"/>
    </source>
</evidence>
<feature type="domain" description="Luciferase-like" evidence="6">
    <location>
        <begin position="25"/>
        <end position="395"/>
    </location>
</feature>
<accession>A0ABP4I7K5</accession>
<dbReference type="Pfam" id="PF00296">
    <property type="entry name" value="Bac_luciferase"/>
    <property type="match status" value="1"/>
</dbReference>
<evidence type="ECO:0000256" key="5">
    <source>
        <dbReference type="ARBA" id="ARBA00033748"/>
    </source>
</evidence>
<dbReference type="PIRSF" id="PIRSF000337">
    <property type="entry name" value="NTA_MOA"/>
    <property type="match status" value="1"/>
</dbReference>
<dbReference type="Gene3D" id="3.20.20.30">
    <property type="entry name" value="Luciferase-like domain"/>
    <property type="match status" value="1"/>
</dbReference>
<keyword evidence="3" id="KW-0560">Oxidoreductase</keyword>
<evidence type="ECO:0000259" key="6">
    <source>
        <dbReference type="Pfam" id="PF00296"/>
    </source>
</evidence>
<keyword evidence="4 7" id="KW-0503">Monooxygenase</keyword>
<dbReference type="InterPro" id="IPR051260">
    <property type="entry name" value="Diverse_substr_monoxygenases"/>
</dbReference>
<evidence type="ECO:0000256" key="3">
    <source>
        <dbReference type="ARBA" id="ARBA00023002"/>
    </source>
</evidence>
<evidence type="ECO:0000256" key="4">
    <source>
        <dbReference type="ARBA" id="ARBA00023033"/>
    </source>
</evidence>
<comment type="similarity">
    <text evidence="5">Belongs to the NtaA/SnaA/DszA monooxygenase family.</text>
</comment>
<dbReference type="InterPro" id="IPR016215">
    <property type="entry name" value="NTA_MOA"/>
</dbReference>
<dbReference type="GO" id="GO:0004497">
    <property type="term" value="F:monooxygenase activity"/>
    <property type="evidence" value="ECO:0007669"/>
    <property type="project" value="UniProtKB-KW"/>
</dbReference>
<gene>
    <name evidence="7" type="ORF">GCM10009613_05260</name>
</gene>
<proteinExistence type="inferred from homology"/>
<comment type="caution">
    <text evidence="7">The sequence shown here is derived from an EMBL/GenBank/DDBJ whole genome shotgun (WGS) entry which is preliminary data.</text>
</comment>
<organism evidence="7 8">
    <name type="scientific">Pseudonocardia kongjuensis</name>
    <dbReference type="NCBI Taxonomy" id="102227"/>
    <lineage>
        <taxon>Bacteria</taxon>
        <taxon>Bacillati</taxon>
        <taxon>Actinomycetota</taxon>
        <taxon>Actinomycetes</taxon>
        <taxon>Pseudonocardiales</taxon>
        <taxon>Pseudonocardiaceae</taxon>
        <taxon>Pseudonocardia</taxon>
    </lineage>
</organism>
<evidence type="ECO:0000313" key="8">
    <source>
        <dbReference type="Proteomes" id="UP001501414"/>
    </source>
</evidence>
<evidence type="ECO:0000313" key="7">
    <source>
        <dbReference type="EMBL" id="GAA1380619.1"/>
    </source>
</evidence>
<reference evidence="8" key="1">
    <citation type="journal article" date="2019" name="Int. J. Syst. Evol. Microbiol.">
        <title>The Global Catalogue of Microorganisms (GCM) 10K type strain sequencing project: providing services to taxonomists for standard genome sequencing and annotation.</title>
        <authorList>
            <consortium name="The Broad Institute Genomics Platform"/>
            <consortium name="The Broad Institute Genome Sequencing Center for Infectious Disease"/>
            <person name="Wu L."/>
            <person name="Ma J."/>
        </authorList>
    </citation>
    <scope>NUCLEOTIDE SEQUENCE [LARGE SCALE GENOMIC DNA]</scope>
    <source>
        <strain evidence="8">JCM 11896</strain>
    </source>
</reference>
<name>A0ABP4I7K5_9PSEU</name>
<evidence type="ECO:0000256" key="1">
    <source>
        <dbReference type="ARBA" id="ARBA00022630"/>
    </source>
</evidence>
<dbReference type="InterPro" id="IPR036661">
    <property type="entry name" value="Luciferase-like_sf"/>
</dbReference>
<dbReference type="SUPFAM" id="SSF51679">
    <property type="entry name" value="Bacterial luciferase-like"/>
    <property type="match status" value="1"/>
</dbReference>
<dbReference type="EMBL" id="BAAAJK010000001">
    <property type="protein sequence ID" value="GAA1380619.1"/>
    <property type="molecule type" value="Genomic_DNA"/>
</dbReference>
<sequence length="442" mass="48372">MSTDMFHLGWFLEGSSAQAWNQEYTGFIGRDWMRPDLMVDVARSLERAGFDYVLLEDTSWVPDTFGGSSEVYLRHAIATPRQDPALVAAVIAQATTRLGIVPTLGTYAYPPYQLARLVGTLDQVSAGRIGWNVVTGSSDGAARNFGRDAMPEHDERYVRAHEYLDVVNRLWGSWEQDAILDDTTAGVFADPAKVHTVDHTGKYFSVRGPLNSGPVPQGRPVIAQAGGSPAGKSFAAAHADTIVSTAKGVEEMKAFRDDVRARMVAAGRDPDDCKVLFLTSPVVGLTEDEATQRRRARHQEGLDQAAIRMFSQLAKTTNIDFSVYDLDQPLDTLDFATNGHQHMLGNFVARAGAKPDATLREISASLYGEGSIDFTGTHDSVAGRMCEVMQEVGGDGFLLVSYSLSRRHIAEITEGLVPALQRRGAVRSRYAHATFRDNLLEF</sequence>
<dbReference type="InterPro" id="IPR011251">
    <property type="entry name" value="Luciferase-like_dom"/>
</dbReference>
<dbReference type="Proteomes" id="UP001501414">
    <property type="component" value="Unassembled WGS sequence"/>
</dbReference>
<dbReference type="PANTHER" id="PTHR30011">
    <property type="entry name" value="ALKANESULFONATE MONOOXYGENASE-RELATED"/>
    <property type="match status" value="1"/>
</dbReference>
<keyword evidence="1" id="KW-0285">Flavoprotein</keyword>
<dbReference type="PANTHER" id="PTHR30011:SF16">
    <property type="entry name" value="C2H2 FINGER DOMAIN TRANSCRIPTION FACTOR (EUROFUNG)-RELATED"/>
    <property type="match status" value="1"/>
</dbReference>
<keyword evidence="2" id="KW-0288">FMN</keyword>
<keyword evidence="8" id="KW-1185">Reference proteome</keyword>
<protein>
    <submittedName>
        <fullName evidence="7">NtaA/DmoA family FMN-dependent monooxygenase</fullName>
    </submittedName>
</protein>
<dbReference type="RefSeq" id="WP_344017948.1">
    <property type="nucleotide sequence ID" value="NZ_BAAAJK010000001.1"/>
</dbReference>
<dbReference type="NCBIfam" id="TIGR03860">
    <property type="entry name" value="FMN_nitrolo"/>
    <property type="match status" value="1"/>
</dbReference>